<evidence type="ECO:0000256" key="2">
    <source>
        <dbReference type="ARBA" id="ARBA00022701"/>
    </source>
</evidence>
<reference evidence="9 10" key="1">
    <citation type="submission" date="2018-11" db="EMBL/GenBank/DDBJ databases">
        <authorList>
            <consortium name="Pathogen Informatics"/>
        </authorList>
    </citation>
    <scope>NUCLEOTIDE SEQUENCE [LARGE SCALE GENOMIC DNA]</scope>
    <source>
        <strain evidence="9 10">Zambia</strain>
    </source>
</reference>
<keyword evidence="4 8" id="KW-0067">ATP-binding</keyword>
<accession>A0A183MUE0</accession>
<dbReference type="GO" id="GO:0005524">
    <property type="term" value="F:ATP binding"/>
    <property type="evidence" value="ECO:0007669"/>
    <property type="project" value="UniProtKB-UniRule"/>
</dbReference>
<dbReference type="GO" id="GO:0005874">
    <property type="term" value="C:microtubule"/>
    <property type="evidence" value="ECO:0007669"/>
    <property type="project" value="UniProtKB-KW"/>
</dbReference>
<keyword evidence="6 8" id="KW-0505">Motor protein</keyword>
<keyword evidence="7" id="KW-0206">Cytoskeleton</keyword>
<organism evidence="9 10">
    <name type="scientific">Schistosoma margrebowiei</name>
    <dbReference type="NCBI Taxonomy" id="48269"/>
    <lineage>
        <taxon>Eukaryota</taxon>
        <taxon>Metazoa</taxon>
        <taxon>Spiralia</taxon>
        <taxon>Lophotrochozoa</taxon>
        <taxon>Platyhelminthes</taxon>
        <taxon>Trematoda</taxon>
        <taxon>Digenea</taxon>
        <taxon>Strigeidida</taxon>
        <taxon>Schistosomatoidea</taxon>
        <taxon>Schistosomatidae</taxon>
        <taxon>Schistosoma</taxon>
    </lineage>
</organism>
<dbReference type="STRING" id="48269.A0A183MUE0"/>
<evidence type="ECO:0000256" key="5">
    <source>
        <dbReference type="ARBA" id="ARBA00023054"/>
    </source>
</evidence>
<proteinExistence type="inferred from homology"/>
<comment type="subcellular location">
    <subcellularLocation>
        <location evidence="1">Cytoplasm</location>
        <location evidence="1">Cytoskeleton</location>
    </subcellularLocation>
</comment>
<dbReference type="AlphaFoldDB" id="A0A183MUE0"/>
<evidence type="ECO:0000256" key="3">
    <source>
        <dbReference type="ARBA" id="ARBA00022741"/>
    </source>
</evidence>
<protein>
    <submittedName>
        <fullName evidence="9">Uncharacterized protein</fullName>
    </submittedName>
</protein>
<dbReference type="PROSITE" id="PS50067">
    <property type="entry name" value="KINESIN_MOTOR_2"/>
    <property type="match status" value="1"/>
</dbReference>
<dbReference type="GO" id="GO:0003777">
    <property type="term" value="F:microtubule motor activity"/>
    <property type="evidence" value="ECO:0007669"/>
    <property type="project" value="InterPro"/>
</dbReference>
<gene>
    <name evidence="9" type="ORF">SMRZ_LOCUS19665</name>
</gene>
<keyword evidence="7" id="KW-0963">Cytoplasm</keyword>
<evidence type="ECO:0000256" key="1">
    <source>
        <dbReference type="ARBA" id="ARBA00004245"/>
    </source>
</evidence>
<dbReference type="InterPro" id="IPR036961">
    <property type="entry name" value="Kinesin_motor_dom_sf"/>
</dbReference>
<comment type="similarity">
    <text evidence="8">Belongs to the TRAFAC class myosin-kinesin ATPase superfamily. Kinesin family.</text>
</comment>
<dbReference type="PANTHER" id="PTHR47968">
    <property type="entry name" value="CENTROMERE PROTEIN E"/>
    <property type="match status" value="1"/>
</dbReference>
<dbReference type="InterPro" id="IPR027417">
    <property type="entry name" value="P-loop_NTPase"/>
</dbReference>
<dbReference type="Proteomes" id="UP000277204">
    <property type="component" value="Unassembled WGS sequence"/>
</dbReference>
<evidence type="ECO:0000256" key="8">
    <source>
        <dbReference type="PROSITE-ProRule" id="PRU00283"/>
    </source>
</evidence>
<keyword evidence="10" id="KW-1185">Reference proteome</keyword>
<evidence type="ECO:0000256" key="4">
    <source>
        <dbReference type="ARBA" id="ARBA00022840"/>
    </source>
</evidence>
<dbReference type="GO" id="GO:0007018">
    <property type="term" value="P:microtubule-based movement"/>
    <property type="evidence" value="ECO:0007669"/>
    <property type="project" value="InterPro"/>
</dbReference>
<dbReference type="InterPro" id="IPR001752">
    <property type="entry name" value="Kinesin_motor_dom"/>
</dbReference>
<feature type="binding site" evidence="8">
    <location>
        <begin position="64"/>
        <end position="71"/>
    </location>
    <ligand>
        <name>ATP</name>
        <dbReference type="ChEBI" id="CHEBI:30616"/>
    </ligand>
</feature>
<evidence type="ECO:0000256" key="7">
    <source>
        <dbReference type="ARBA" id="ARBA00023212"/>
    </source>
</evidence>
<keyword evidence="3 8" id="KW-0547">Nucleotide-binding</keyword>
<name>A0A183MUE0_9TREM</name>
<evidence type="ECO:0000313" key="10">
    <source>
        <dbReference type="Proteomes" id="UP000277204"/>
    </source>
</evidence>
<dbReference type="InterPro" id="IPR027640">
    <property type="entry name" value="Kinesin-like_fam"/>
</dbReference>
<dbReference type="GO" id="GO:0008017">
    <property type="term" value="F:microtubule binding"/>
    <property type="evidence" value="ECO:0007669"/>
    <property type="project" value="InterPro"/>
</dbReference>
<keyword evidence="5" id="KW-0175">Coiled coil</keyword>
<dbReference type="Gene3D" id="3.40.850.10">
    <property type="entry name" value="Kinesin motor domain"/>
    <property type="match status" value="1"/>
</dbReference>
<evidence type="ECO:0000256" key="6">
    <source>
        <dbReference type="ARBA" id="ARBA00023175"/>
    </source>
</evidence>
<dbReference type="SUPFAM" id="SSF52540">
    <property type="entry name" value="P-loop containing nucleoside triphosphate hydrolases"/>
    <property type="match status" value="1"/>
</dbReference>
<dbReference type="PANTHER" id="PTHR47968:SF36">
    <property type="entry name" value="KINESIN HEAVY CHAIN ISOFORM X1"/>
    <property type="match status" value="1"/>
</dbReference>
<evidence type="ECO:0000313" key="9">
    <source>
        <dbReference type="EMBL" id="VDP32456.1"/>
    </source>
</evidence>
<sequence>METVRIDNNQFKTIVPVNHQILAMNYKFNKIFYHNSQEEIYQITASHLINDALIGINGTILCYGQIGAGKTYTMSGLSQIYNDRGIIPRSIGHLFEEIQKRSTLSITVK</sequence>
<keyword evidence="2" id="KW-0493">Microtubule</keyword>
<dbReference type="Pfam" id="PF00225">
    <property type="entry name" value="Kinesin"/>
    <property type="match status" value="1"/>
</dbReference>
<dbReference type="EMBL" id="UZAI01018038">
    <property type="protein sequence ID" value="VDP32456.1"/>
    <property type="molecule type" value="Genomic_DNA"/>
</dbReference>